<proteinExistence type="predicted"/>
<dbReference type="EMBL" id="LR798225">
    <property type="protein sequence ID" value="CAB5194630.1"/>
    <property type="molecule type" value="Genomic_DNA"/>
</dbReference>
<accession>A0A6J7WED8</accession>
<name>A0A6J7WED8_9CAUD</name>
<sequence length="165" mass="18389">MTYNRKMLSLHFTPREVRATESRLLRVYEAAKLGLSNDALALRAGMMPEEFRKLCQLDPVVELAAMQGRAEAEAAMSQVVYDAAVGGDAKMALEFLKHKHDWVAKQQVQVDVTQQISIITALEQADNRVHNGLTIDMEPTDANDTVQRRRRDAPNVSALVAQDQG</sequence>
<gene>
    <name evidence="2" type="ORF">UFOVP172_18</name>
</gene>
<reference evidence="2" key="1">
    <citation type="submission" date="2020-05" db="EMBL/GenBank/DDBJ databases">
        <authorList>
            <person name="Chiriac C."/>
            <person name="Salcher M."/>
            <person name="Ghai R."/>
            <person name="Kavagutti S V."/>
        </authorList>
    </citation>
    <scope>NUCLEOTIDE SEQUENCE</scope>
</reference>
<organism evidence="2">
    <name type="scientific">uncultured Caudovirales phage</name>
    <dbReference type="NCBI Taxonomy" id="2100421"/>
    <lineage>
        <taxon>Viruses</taxon>
        <taxon>Duplodnaviria</taxon>
        <taxon>Heunggongvirae</taxon>
        <taxon>Uroviricota</taxon>
        <taxon>Caudoviricetes</taxon>
        <taxon>Peduoviridae</taxon>
        <taxon>Maltschvirus</taxon>
        <taxon>Maltschvirus maltsch</taxon>
    </lineage>
</organism>
<protein>
    <submittedName>
        <fullName evidence="2">Uncharacterized protein</fullName>
    </submittedName>
</protein>
<evidence type="ECO:0000256" key="1">
    <source>
        <dbReference type="SAM" id="MobiDB-lite"/>
    </source>
</evidence>
<feature type="region of interest" description="Disordered" evidence="1">
    <location>
        <begin position="135"/>
        <end position="165"/>
    </location>
</feature>
<evidence type="ECO:0000313" key="2">
    <source>
        <dbReference type="EMBL" id="CAB5194630.1"/>
    </source>
</evidence>